<accession>A0A8J8Q6H1</accession>
<keyword evidence="2" id="KW-1185">Reference proteome</keyword>
<dbReference type="InterPro" id="IPR008972">
    <property type="entry name" value="Cupredoxin"/>
</dbReference>
<comment type="caution">
    <text evidence="1">The sequence shown here is derived from an EMBL/GenBank/DDBJ whole genome shotgun (WGS) entry which is preliminary data.</text>
</comment>
<proteinExistence type="predicted"/>
<protein>
    <submittedName>
        <fullName evidence="1">Uncharacterized protein</fullName>
    </submittedName>
</protein>
<sequence length="176" mass="19081">MAPTVADRRTLLSGVAATLATASLAGCLSGEDEGDEDGESDPIVEEAEAIEGDTDPDLWQDVAEIHLEGYVGGWVGVEPAHIDRVENPTLVLFEGRPYEISWENRDNMKHNLAIWNADDERVEEHATDVVDDEGGTETLAFTPTAEMSIYICEHQPGIQRGDLEVVDEEGGSEGDT</sequence>
<reference evidence="1" key="1">
    <citation type="submission" date="2017-11" db="EMBL/GenBank/DDBJ databases">
        <authorList>
            <person name="Kajale S.C."/>
            <person name="Sharma A."/>
        </authorList>
    </citation>
    <scope>NUCLEOTIDE SEQUENCE</scope>
    <source>
        <strain evidence="1">LS1_42</strain>
    </source>
</reference>
<dbReference type="EMBL" id="PHNJ01000002">
    <property type="protein sequence ID" value="TYL39994.1"/>
    <property type="molecule type" value="Genomic_DNA"/>
</dbReference>
<gene>
    <name evidence="1" type="ORF">CV102_06070</name>
</gene>
<dbReference type="Gene3D" id="2.60.40.420">
    <property type="entry name" value="Cupredoxins - blue copper proteins"/>
    <property type="match status" value="1"/>
</dbReference>
<dbReference type="Proteomes" id="UP000766904">
    <property type="component" value="Unassembled WGS sequence"/>
</dbReference>
<dbReference type="RefSeq" id="WP_148856980.1">
    <property type="nucleotide sequence ID" value="NZ_PHNJ01000002.1"/>
</dbReference>
<evidence type="ECO:0000313" key="1">
    <source>
        <dbReference type="EMBL" id="TYL39994.1"/>
    </source>
</evidence>
<evidence type="ECO:0000313" key="2">
    <source>
        <dbReference type="Proteomes" id="UP000766904"/>
    </source>
</evidence>
<name>A0A8J8Q6H1_9EURY</name>
<organism evidence="1 2">
    <name type="scientific">Natronococcus pandeyae</name>
    <dbReference type="NCBI Taxonomy" id="2055836"/>
    <lineage>
        <taxon>Archaea</taxon>
        <taxon>Methanobacteriati</taxon>
        <taxon>Methanobacteriota</taxon>
        <taxon>Stenosarchaea group</taxon>
        <taxon>Halobacteria</taxon>
        <taxon>Halobacteriales</taxon>
        <taxon>Natrialbaceae</taxon>
        <taxon>Natronococcus</taxon>
    </lineage>
</organism>
<dbReference type="OrthoDB" id="265568at2157"/>
<dbReference type="AlphaFoldDB" id="A0A8J8Q6H1"/>